<reference evidence="11" key="1">
    <citation type="submission" date="2012-01" db="EMBL/GenBank/DDBJ databases">
        <authorList>
            <person name="Walter R."/>
            <person name="Schartl M."/>
            <person name="Warren W."/>
        </authorList>
    </citation>
    <scope>NUCLEOTIDE SEQUENCE [LARGE SCALE GENOMIC DNA]</scope>
    <source>
        <strain evidence="11">JP 163 A</strain>
    </source>
</reference>
<reference evidence="10" key="3">
    <citation type="submission" date="2025-08" db="UniProtKB">
        <authorList>
            <consortium name="Ensembl"/>
        </authorList>
    </citation>
    <scope>IDENTIFICATION</scope>
    <source>
        <strain evidence="10">JP 163 A</strain>
    </source>
</reference>
<dbReference type="Ensembl" id="ENSXMAT00000000672.2">
    <property type="protein sequence ID" value="ENSXMAP00000000670.2"/>
    <property type="gene ID" value="ENSXMAG00000000674.2"/>
</dbReference>
<dbReference type="GeneTree" id="ENSGT00940000158560"/>
<sequence>FFILLGLRQKKPAIPVKEAFYSAAPLTSAGIIPIMQSLCPDGQRDEFGFLQYKNSTVTQLLERISEVVEQNRLFTSDRPGLGQDLETLQQHLESLSAAPLLPDYGFNSSFPLAGVLKNQEGFQQFLVRNLSLSNATASTLLNSSVNLQEVSQCYCITLIPEELMCDYFLHYLLADQMFFQGVLLTGSMLQFLTCGERGDIQLRKILLVSEKQQSALQAYHSLMCSREEGQRSERFRQLSKELREQINTQSVQAGPLAPLSQSQLGALLKDLADVERLLKDVDVLSGLARLLPKGACAGQNPVSPSNGTWPLNATTCSINTTDVPREDGEEGAEGEGKKEGEENPHSQFSAFVQLWAGLQPILCGNNRIIEPEALKQGNMSSLGFTSKEQRNLGLLVHLMTTNPKILYSPIGSQVDKVIQKANETFAFVGNVTHYTRVWLNISAQLRTFVEEGRLQNHVLWLQQLSSELQQQPELLNGTDSELMQALMMGNYTLPNTSTLLEQLDTIDNAACGWTRFMSKVSVDVFKGFPDEDSIVNYTLNQAYQDNVSVFASVIFQTNNDGSLPPHVLYKIRQNSSFTEKTNEIRRAYWRPGPNTGGKFYFLYGFVWIQGKSSGAPDCFAHMKLKLCFCDEVFLFVIEHMMPLCMVISWVYSVAMMIQHIVAEKEHRLKEVMKMMGLNNAVHWVAWFITGFVQLSISVTALTAILKYGRVLLHSDPLIIWLFLTIYAVATIMFCFLVSVIYSKAKLASACGGIIYFLSYVPYMYVAIREEVAHDKITAFEKCIASLMSTTAFGLGSKYFALYEVAGVGIQWRTISQSPVEGDDFNLSLSMMMLIIDAGVYGVLTWYIEAVHPEVLLVRQWARSCQAQCDEGGPGMCHGSAPVRYGELNFIMNFR</sequence>
<dbReference type="HOGENOM" id="CLU_580827_0_0_1"/>
<evidence type="ECO:0000256" key="4">
    <source>
        <dbReference type="ARBA" id="ARBA00022737"/>
    </source>
</evidence>
<keyword evidence="6 8" id="KW-0472">Membrane</keyword>
<dbReference type="InterPro" id="IPR013525">
    <property type="entry name" value="ABC2_TM"/>
</dbReference>
<keyword evidence="5 8" id="KW-1133">Transmembrane helix</keyword>
<reference evidence="10" key="4">
    <citation type="submission" date="2025-09" db="UniProtKB">
        <authorList>
            <consortium name="Ensembl"/>
        </authorList>
    </citation>
    <scope>IDENTIFICATION</scope>
    <source>
        <strain evidence="10">JP 163 A</strain>
    </source>
</reference>
<feature type="transmembrane region" description="Helical" evidence="8">
    <location>
        <begin position="826"/>
        <end position="847"/>
    </location>
</feature>
<name>M3ZEM8_XIPMA</name>
<dbReference type="eggNOG" id="KOG0059">
    <property type="taxonomic scope" value="Eukaryota"/>
</dbReference>
<evidence type="ECO:0000256" key="8">
    <source>
        <dbReference type="SAM" id="Phobius"/>
    </source>
</evidence>
<dbReference type="OMA" id="HIREIYR"/>
<keyword evidence="3 8" id="KW-0812">Transmembrane</keyword>
<feature type="transmembrane region" description="Helical" evidence="8">
    <location>
        <begin position="683"/>
        <end position="705"/>
    </location>
</feature>
<dbReference type="PANTHER" id="PTHR19229:SF36">
    <property type="entry name" value="ATP-BINDING CASSETTE SUB-FAMILY A MEMBER 2"/>
    <property type="match status" value="1"/>
</dbReference>
<dbReference type="Proteomes" id="UP000002852">
    <property type="component" value="Unassembled WGS sequence"/>
</dbReference>
<evidence type="ECO:0000313" key="10">
    <source>
        <dbReference type="Ensembl" id="ENSXMAP00000000670.2"/>
    </source>
</evidence>
<keyword evidence="11" id="KW-1185">Reference proteome</keyword>
<dbReference type="Pfam" id="PF12698">
    <property type="entry name" value="ABC2_membrane_3"/>
    <property type="match status" value="1"/>
</dbReference>
<evidence type="ECO:0000256" key="6">
    <source>
        <dbReference type="ARBA" id="ARBA00023136"/>
    </source>
</evidence>
<feature type="compositionally biased region" description="Basic and acidic residues" evidence="7">
    <location>
        <begin position="334"/>
        <end position="343"/>
    </location>
</feature>
<dbReference type="PANTHER" id="PTHR19229">
    <property type="entry name" value="ATP-BINDING CASSETTE TRANSPORTER SUBFAMILY A ABCA"/>
    <property type="match status" value="1"/>
</dbReference>
<accession>M3ZEM8</accession>
<evidence type="ECO:0000256" key="1">
    <source>
        <dbReference type="ARBA" id="ARBA00004141"/>
    </source>
</evidence>
<evidence type="ECO:0000256" key="5">
    <source>
        <dbReference type="ARBA" id="ARBA00022989"/>
    </source>
</evidence>
<comment type="subcellular location">
    <subcellularLocation>
        <location evidence="1">Membrane</location>
        <topology evidence="1">Multi-pass membrane protein</topology>
    </subcellularLocation>
</comment>
<organism evidence="10 11">
    <name type="scientific">Xiphophorus maculatus</name>
    <name type="common">Southern platyfish</name>
    <name type="synonym">Platypoecilus maculatus</name>
    <dbReference type="NCBI Taxonomy" id="8083"/>
    <lineage>
        <taxon>Eukaryota</taxon>
        <taxon>Metazoa</taxon>
        <taxon>Chordata</taxon>
        <taxon>Craniata</taxon>
        <taxon>Vertebrata</taxon>
        <taxon>Euteleostomi</taxon>
        <taxon>Actinopterygii</taxon>
        <taxon>Neopterygii</taxon>
        <taxon>Teleostei</taxon>
        <taxon>Neoteleostei</taxon>
        <taxon>Acanthomorphata</taxon>
        <taxon>Ovalentaria</taxon>
        <taxon>Atherinomorphae</taxon>
        <taxon>Cyprinodontiformes</taxon>
        <taxon>Poeciliidae</taxon>
        <taxon>Poeciliinae</taxon>
        <taxon>Xiphophorus</taxon>
    </lineage>
</organism>
<reference evidence="11" key="2">
    <citation type="journal article" date="2013" name="Nat. Genet.">
        <title>The genome of the platyfish, Xiphophorus maculatus, provides insights into evolutionary adaptation and several complex traits.</title>
        <authorList>
            <person name="Schartl M."/>
            <person name="Walter R.B."/>
            <person name="Shen Y."/>
            <person name="Garcia T."/>
            <person name="Catchen J."/>
            <person name="Amores A."/>
            <person name="Braasch I."/>
            <person name="Chalopin D."/>
            <person name="Volff J.N."/>
            <person name="Lesch K.P."/>
            <person name="Bisazza A."/>
            <person name="Minx P."/>
            <person name="Hillier L."/>
            <person name="Wilson R.K."/>
            <person name="Fuerstenberg S."/>
            <person name="Boore J."/>
            <person name="Searle S."/>
            <person name="Postlethwait J.H."/>
            <person name="Warren W.C."/>
        </authorList>
    </citation>
    <scope>NUCLEOTIDE SEQUENCE [LARGE SCALE GENOMIC DNA]</scope>
    <source>
        <strain evidence="11">JP 163 A</strain>
    </source>
</reference>
<evidence type="ECO:0000256" key="7">
    <source>
        <dbReference type="SAM" id="MobiDB-lite"/>
    </source>
</evidence>
<feature type="domain" description="ABC-2 type transporter transmembrane" evidence="9">
    <location>
        <begin position="640"/>
        <end position="846"/>
    </location>
</feature>
<evidence type="ECO:0000256" key="2">
    <source>
        <dbReference type="ARBA" id="ARBA00022448"/>
    </source>
</evidence>
<dbReference type="GO" id="GO:0016020">
    <property type="term" value="C:membrane"/>
    <property type="evidence" value="ECO:0007669"/>
    <property type="project" value="UniProtKB-SubCell"/>
</dbReference>
<protein>
    <submittedName>
        <fullName evidence="10">ATP-binding cassette, sub-family A (ABC1), member 2</fullName>
    </submittedName>
</protein>
<dbReference type="STRING" id="8083.ENSXMAP00000000670"/>
<dbReference type="InParanoid" id="M3ZEM8"/>
<dbReference type="GO" id="GO:0140359">
    <property type="term" value="F:ABC-type transporter activity"/>
    <property type="evidence" value="ECO:0007669"/>
    <property type="project" value="InterPro"/>
</dbReference>
<evidence type="ECO:0000313" key="11">
    <source>
        <dbReference type="Proteomes" id="UP000002852"/>
    </source>
</evidence>
<feature type="transmembrane region" description="Helical" evidence="8">
    <location>
        <begin position="640"/>
        <end position="662"/>
    </location>
</feature>
<keyword evidence="4" id="KW-0677">Repeat</keyword>
<dbReference type="InterPro" id="IPR026082">
    <property type="entry name" value="ABCA"/>
</dbReference>
<proteinExistence type="predicted"/>
<dbReference type="GO" id="GO:0005319">
    <property type="term" value="F:lipid transporter activity"/>
    <property type="evidence" value="ECO:0007669"/>
    <property type="project" value="TreeGrafter"/>
</dbReference>
<evidence type="ECO:0000256" key="3">
    <source>
        <dbReference type="ARBA" id="ARBA00022692"/>
    </source>
</evidence>
<keyword evidence="2" id="KW-0813">Transport</keyword>
<feature type="transmembrane region" description="Helical" evidence="8">
    <location>
        <begin position="717"/>
        <end position="739"/>
    </location>
</feature>
<dbReference type="AlphaFoldDB" id="M3ZEM8"/>
<evidence type="ECO:0000259" key="9">
    <source>
        <dbReference type="Pfam" id="PF12698"/>
    </source>
</evidence>
<feature type="transmembrane region" description="Helical" evidence="8">
    <location>
        <begin position="746"/>
        <end position="767"/>
    </location>
</feature>
<feature type="region of interest" description="Disordered" evidence="7">
    <location>
        <begin position="318"/>
        <end position="343"/>
    </location>
</feature>